<comment type="caution">
    <text evidence="5">The sequence shown here is derived from an EMBL/GenBank/DDBJ whole genome shotgun (WGS) entry which is preliminary data.</text>
</comment>
<sequence length="299" mass="34087">MLVKTFAKYRNDGHSIWVQRSSHGLHNIVEEHRHDYVELVYVVHGEGRHRINQQCFDIHAGDVYVILPGESHAYVDVGASGIEIINCLFEAESVLTAYPDQPDTVRELAYVAPFFEELALLPRNLQLTHEQSSAVVALLESMIQEGKDMEPGFGMVNRLKLIQLLVLLSRCKLQQQSMQKQHRPLASGHEILVRRVRHHLEMNFHRKITAASLAKEFTISERHLNRVFKQETGMSITAMLQQIRIERAKHMLRETPKSIEAIALAVGFGDASFFTRLFARMVGSTPGSFRKQSKARKIS</sequence>
<dbReference type="Pfam" id="PF02311">
    <property type="entry name" value="AraC_binding"/>
    <property type="match status" value="1"/>
</dbReference>
<evidence type="ECO:0000256" key="1">
    <source>
        <dbReference type="ARBA" id="ARBA00023015"/>
    </source>
</evidence>
<proteinExistence type="predicted"/>
<evidence type="ECO:0000256" key="2">
    <source>
        <dbReference type="ARBA" id="ARBA00023125"/>
    </source>
</evidence>
<dbReference type="PANTHER" id="PTHR43280:SF2">
    <property type="entry name" value="HTH-TYPE TRANSCRIPTIONAL REGULATOR EXSA"/>
    <property type="match status" value="1"/>
</dbReference>
<dbReference type="InterPro" id="IPR037923">
    <property type="entry name" value="HTH-like"/>
</dbReference>
<dbReference type="PROSITE" id="PS01124">
    <property type="entry name" value="HTH_ARAC_FAMILY_2"/>
    <property type="match status" value="1"/>
</dbReference>
<protein>
    <submittedName>
        <fullName evidence="5">AraC family transcriptional regulator</fullName>
    </submittedName>
</protein>
<keyword evidence="1" id="KW-0805">Transcription regulation</keyword>
<dbReference type="Gene3D" id="1.10.10.60">
    <property type="entry name" value="Homeodomain-like"/>
    <property type="match status" value="2"/>
</dbReference>
<dbReference type="PROSITE" id="PS00041">
    <property type="entry name" value="HTH_ARAC_FAMILY_1"/>
    <property type="match status" value="1"/>
</dbReference>
<dbReference type="SUPFAM" id="SSF46689">
    <property type="entry name" value="Homeodomain-like"/>
    <property type="match status" value="2"/>
</dbReference>
<dbReference type="PANTHER" id="PTHR43280">
    <property type="entry name" value="ARAC-FAMILY TRANSCRIPTIONAL REGULATOR"/>
    <property type="match status" value="1"/>
</dbReference>
<feature type="domain" description="HTH araC/xylS-type" evidence="4">
    <location>
        <begin position="194"/>
        <end position="292"/>
    </location>
</feature>
<dbReference type="InterPro" id="IPR003313">
    <property type="entry name" value="AraC-bd"/>
</dbReference>
<dbReference type="InterPro" id="IPR020449">
    <property type="entry name" value="Tscrpt_reg_AraC-type_HTH"/>
</dbReference>
<dbReference type="SUPFAM" id="SSF51215">
    <property type="entry name" value="Regulatory protein AraC"/>
    <property type="match status" value="1"/>
</dbReference>
<keyword evidence="6" id="KW-1185">Reference proteome</keyword>
<keyword evidence="3" id="KW-0804">Transcription</keyword>
<dbReference type="EMBL" id="JBHTLU010000042">
    <property type="protein sequence ID" value="MFD1224177.1"/>
    <property type="molecule type" value="Genomic_DNA"/>
</dbReference>
<accession>A0ABW3UUW8</accession>
<evidence type="ECO:0000313" key="5">
    <source>
        <dbReference type="EMBL" id="MFD1224177.1"/>
    </source>
</evidence>
<gene>
    <name evidence="5" type="ORF">ACFQ4B_29125</name>
</gene>
<dbReference type="Proteomes" id="UP001597180">
    <property type="component" value="Unassembled WGS sequence"/>
</dbReference>
<evidence type="ECO:0000256" key="3">
    <source>
        <dbReference type="ARBA" id="ARBA00023163"/>
    </source>
</evidence>
<dbReference type="Gene3D" id="2.60.120.10">
    <property type="entry name" value="Jelly Rolls"/>
    <property type="match status" value="1"/>
</dbReference>
<reference evidence="6" key="1">
    <citation type="journal article" date="2019" name="Int. J. Syst. Evol. Microbiol.">
        <title>The Global Catalogue of Microorganisms (GCM) 10K type strain sequencing project: providing services to taxonomists for standard genome sequencing and annotation.</title>
        <authorList>
            <consortium name="The Broad Institute Genomics Platform"/>
            <consortium name="The Broad Institute Genome Sequencing Center for Infectious Disease"/>
            <person name="Wu L."/>
            <person name="Ma J."/>
        </authorList>
    </citation>
    <scope>NUCLEOTIDE SEQUENCE [LARGE SCALE GENOMIC DNA]</scope>
    <source>
        <strain evidence="6">CCUG 53270</strain>
    </source>
</reference>
<name>A0ABW3UUW8_9BACL</name>
<evidence type="ECO:0000259" key="4">
    <source>
        <dbReference type="PROSITE" id="PS01124"/>
    </source>
</evidence>
<dbReference type="InterPro" id="IPR009057">
    <property type="entry name" value="Homeodomain-like_sf"/>
</dbReference>
<dbReference type="PRINTS" id="PR00032">
    <property type="entry name" value="HTHARAC"/>
</dbReference>
<dbReference type="RefSeq" id="WP_345592783.1">
    <property type="nucleotide sequence ID" value="NZ_BAABJG010000036.1"/>
</dbReference>
<keyword evidence="2" id="KW-0238">DNA-binding</keyword>
<organism evidence="5 6">
    <name type="scientific">Paenibacillus vulneris</name>
    <dbReference type="NCBI Taxonomy" id="1133364"/>
    <lineage>
        <taxon>Bacteria</taxon>
        <taxon>Bacillati</taxon>
        <taxon>Bacillota</taxon>
        <taxon>Bacilli</taxon>
        <taxon>Bacillales</taxon>
        <taxon>Paenibacillaceae</taxon>
        <taxon>Paenibacillus</taxon>
    </lineage>
</organism>
<dbReference type="InterPro" id="IPR014710">
    <property type="entry name" value="RmlC-like_jellyroll"/>
</dbReference>
<evidence type="ECO:0000313" key="6">
    <source>
        <dbReference type="Proteomes" id="UP001597180"/>
    </source>
</evidence>
<dbReference type="Pfam" id="PF12833">
    <property type="entry name" value="HTH_18"/>
    <property type="match status" value="1"/>
</dbReference>
<dbReference type="InterPro" id="IPR018060">
    <property type="entry name" value="HTH_AraC"/>
</dbReference>
<dbReference type="InterPro" id="IPR018062">
    <property type="entry name" value="HTH_AraC-typ_CS"/>
</dbReference>
<dbReference type="SMART" id="SM00342">
    <property type="entry name" value="HTH_ARAC"/>
    <property type="match status" value="1"/>
</dbReference>